<sequence>MIENSVGVVKFDLLVKETGEYHCVITIEVHSDFTAEYSSALGVSESATKEEIDEAFQKEKESFKRKQQAYDFLKETAKPVEKVRSEDEDSGEQFSAAVDPVVSSDQEFSGDSWCELSDYECETEFFDPSFTLKCHLKEDLTKIENDLKKVENELKSKLPTNYFHGMNDGEIQTCLQLLKFDDREMTLQFWSDREHEVSEGKWKVKYLGCQNFADFQTADGSFYLWIEHSDYSPKFKAVATEHHFFRNKNVNRKVLRSTGDGNRQFVKYKREFDPTEDTESSGSLTDSTVRDYSAVLGVPIDASKKEIKNAIRKEETDFKLKQEAYVYLKGCAVSEGSPKEDSVGLEDPFVALKCYLRKNCHNDYAKKALQLLALGEKKLSPSEYSLSDYSEDVIFATGWKLAHCWYEDDDYENNHGGCYLKIEDLRIENSVGAFKFDAVLEEEGEYECLVPVQVHSDFTTEYSSVLGISEKAMNREIDEAFRKEKENFKQTQEAYDFLKETAMPEKNVSSEDEHSDEFTIIDEADPEESDYECEPEIFDPCSILKCYLNDEKEIEERKLMLETKEPILMKDEVKPTIFKLTNYLHGMNDDEIQATLQQQASDNKEMTLQERKILLKKYCDWQS</sequence>
<accession>A0ABN7TCD6</accession>
<evidence type="ECO:0000313" key="1">
    <source>
        <dbReference type="EMBL" id="CAG5113815.1"/>
    </source>
</evidence>
<protein>
    <submittedName>
        <fullName evidence="1">Oidioi.mRNA.OKI2018_I69.chr2.g7905.t1.cds</fullName>
    </submittedName>
</protein>
<name>A0ABN7TCD6_OIKDI</name>
<dbReference type="EMBL" id="OU015567">
    <property type="protein sequence ID" value="CAG5113815.1"/>
    <property type="molecule type" value="Genomic_DNA"/>
</dbReference>
<gene>
    <name evidence="1" type="ORF">OKIOD_LOCUS16670</name>
</gene>
<proteinExistence type="predicted"/>
<reference evidence="1 2" key="1">
    <citation type="submission" date="2021-04" db="EMBL/GenBank/DDBJ databases">
        <authorList>
            <person name="Bliznina A."/>
        </authorList>
    </citation>
    <scope>NUCLEOTIDE SEQUENCE [LARGE SCALE GENOMIC DNA]</scope>
</reference>
<dbReference type="Proteomes" id="UP001158576">
    <property type="component" value="Chromosome 2"/>
</dbReference>
<organism evidence="1 2">
    <name type="scientific">Oikopleura dioica</name>
    <name type="common">Tunicate</name>
    <dbReference type="NCBI Taxonomy" id="34765"/>
    <lineage>
        <taxon>Eukaryota</taxon>
        <taxon>Metazoa</taxon>
        <taxon>Chordata</taxon>
        <taxon>Tunicata</taxon>
        <taxon>Appendicularia</taxon>
        <taxon>Copelata</taxon>
        <taxon>Oikopleuridae</taxon>
        <taxon>Oikopleura</taxon>
    </lineage>
</organism>
<keyword evidence="2" id="KW-1185">Reference proteome</keyword>
<evidence type="ECO:0000313" key="2">
    <source>
        <dbReference type="Proteomes" id="UP001158576"/>
    </source>
</evidence>